<dbReference type="GO" id="GO:0005886">
    <property type="term" value="C:plasma membrane"/>
    <property type="evidence" value="ECO:0007669"/>
    <property type="project" value="UniProtKB-SubCell"/>
</dbReference>
<evidence type="ECO:0000256" key="4">
    <source>
        <dbReference type="ARBA" id="ARBA00022989"/>
    </source>
</evidence>
<dbReference type="Pfam" id="PF03631">
    <property type="entry name" value="Virul_fac_BrkB"/>
    <property type="match status" value="1"/>
</dbReference>
<dbReference type="PANTHER" id="PTHR30213:SF0">
    <property type="entry name" value="UPF0761 MEMBRANE PROTEIN YIHY"/>
    <property type="match status" value="1"/>
</dbReference>
<evidence type="ECO:0000256" key="3">
    <source>
        <dbReference type="ARBA" id="ARBA00022692"/>
    </source>
</evidence>
<feature type="transmembrane region" description="Helical" evidence="7">
    <location>
        <begin position="120"/>
        <end position="142"/>
    </location>
</feature>
<evidence type="ECO:0000256" key="2">
    <source>
        <dbReference type="ARBA" id="ARBA00022475"/>
    </source>
</evidence>
<dbReference type="EMBL" id="JACGWT010000004">
    <property type="protein sequence ID" value="MBA8794902.1"/>
    <property type="molecule type" value="Genomic_DNA"/>
</dbReference>
<feature type="transmembrane region" description="Helical" evidence="7">
    <location>
        <begin position="268"/>
        <end position="291"/>
    </location>
</feature>
<evidence type="ECO:0000256" key="6">
    <source>
        <dbReference type="SAM" id="MobiDB-lite"/>
    </source>
</evidence>
<evidence type="ECO:0000256" key="7">
    <source>
        <dbReference type="SAM" id="Phobius"/>
    </source>
</evidence>
<evidence type="ECO:0000313" key="8">
    <source>
        <dbReference type="EMBL" id="MBA8794902.1"/>
    </source>
</evidence>
<keyword evidence="9" id="KW-1185">Reference proteome</keyword>
<reference evidence="8 9" key="1">
    <citation type="submission" date="2020-07" db="EMBL/GenBank/DDBJ databases">
        <title>Sequencing the genomes of 1000 actinobacteria strains.</title>
        <authorList>
            <person name="Klenk H.-P."/>
        </authorList>
    </citation>
    <scope>NUCLEOTIDE SEQUENCE [LARGE SCALE GENOMIC DNA]</scope>
    <source>
        <strain evidence="8 9">DSM 100723</strain>
    </source>
</reference>
<organism evidence="8 9">
    <name type="scientific">Microlunatus kandeliicorticis</name>
    <dbReference type="NCBI Taxonomy" id="1759536"/>
    <lineage>
        <taxon>Bacteria</taxon>
        <taxon>Bacillati</taxon>
        <taxon>Actinomycetota</taxon>
        <taxon>Actinomycetes</taxon>
        <taxon>Propionibacteriales</taxon>
        <taxon>Propionibacteriaceae</taxon>
        <taxon>Microlunatus</taxon>
    </lineage>
</organism>
<dbReference type="RefSeq" id="WP_220483903.1">
    <property type="nucleotide sequence ID" value="NZ_JACGWT010000004.1"/>
</dbReference>
<dbReference type="AlphaFoldDB" id="A0A7W3ITD0"/>
<evidence type="ECO:0000256" key="5">
    <source>
        <dbReference type="ARBA" id="ARBA00023136"/>
    </source>
</evidence>
<feature type="transmembrane region" description="Helical" evidence="7">
    <location>
        <begin position="236"/>
        <end position="256"/>
    </location>
</feature>
<feature type="region of interest" description="Disordered" evidence="6">
    <location>
        <begin position="313"/>
        <end position="340"/>
    </location>
</feature>
<keyword evidence="2" id="KW-1003">Cell membrane</keyword>
<gene>
    <name evidence="8" type="ORF">FHX74_002530</name>
</gene>
<feature type="compositionally biased region" description="Low complexity" evidence="6">
    <location>
        <begin position="313"/>
        <end position="333"/>
    </location>
</feature>
<protein>
    <submittedName>
        <fullName evidence="8">Membrane protein</fullName>
    </submittedName>
</protein>
<accession>A0A7W3ITD0</accession>
<keyword evidence="4 7" id="KW-1133">Transmembrane helix</keyword>
<evidence type="ECO:0000256" key="1">
    <source>
        <dbReference type="ARBA" id="ARBA00004651"/>
    </source>
</evidence>
<feature type="transmembrane region" description="Helical" evidence="7">
    <location>
        <begin position="203"/>
        <end position="224"/>
    </location>
</feature>
<sequence>MADRTPHHGLRSRLARVVPAPVRRVGATVGRMAAATFTVCFRYRVTGLAAEAAFFAILSLPPLIFGLAGAIGFVASQFRSADVAGFQTQILSLASRVLNPSTVEAVLAPTLSDVLTSGRYSVISIGFVLALWSGSRALNVFFDTITIMYGQGGVRNLVRTRALSFVSYVIFLLLGVVLVPLVLAGPSLVARLLPRRLEPIGLLYWPVMVLGSVLFLIALYRIAVPARTRWRGHLPGAALSLAIWVGGSVLLRYVLGISSGSTTIYGPLAAPIAILIWLYVMSLAVLIGAALNSAVATLWPAVFGHGESHEVADAAGTERAGEDAAGGAEPAGTSGPDPEAAAAIERLRATDRAVAAADSPLEARLAAGLAAVPDTRASDRRPKDET</sequence>
<evidence type="ECO:0000313" key="9">
    <source>
        <dbReference type="Proteomes" id="UP000523079"/>
    </source>
</evidence>
<keyword evidence="5 7" id="KW-0472">Membrane</keyword>
<name>A0A7W3ITD0_9ACTN</name>
<dbReference type="InterPro" id="IPR017039">
    <property type="entry name" value="Virul_fac_BrkB"/>
</dbReference>
<comment type="caution">
    <text evidence="8">The sequence shown here is derived from an EMBL/GenBank/DDBJ whole genome shotgun (WGS) entry which is preliminary data.</text>
</comment>
<comment type="subcellular location">
    <subcellularLocation>
        <location evidence="1">Cell membrane</location>
        <topology evidence="1">Multi-pass membrane protein</topology>
    </subcellularLocation>
</comment>
<dbReference type="PANTHER" id="PTHR30213">
    <property type="entry name" value="INNER MEMBRANE PROTEIN YHJD"/>
    <property type="match status" value="1"/>
</dbReference>
<feature type="transmembrane region" description="Helical" evidence="7">
    <location>
        <begin position="52"/>
        <end position="75"/>
    </location>
</feature>
<dbReference type="Proteomes" id="UP000523079">
    <property type="component" value="Unassembled WGS sequence"/>
</dbReference>
<keyword evidence="3 7" id="KW-0812">Transmembrane</keyword>
<proteinExistence type="predicted"/>
<feature type="transmembrane region" description="Helical" evidence="7">
    <location>
        <begin position="162"/>
        <end position="183"/>
    </location>
</feature>